<dbReference type="PANTHER" id="PTHR43124:SF10">
    <property type="entry name" value="PURINE EFFLUX PUMP PBUE"/>
    <property type="match status" value="1"/>
</dbReference>
<dbReference type="GO" id="GO:0005886">
    <property type="term" value="C:plasma membrane"/>
    <property type="evidence" value="ECO:0007669"/>
    <property type="project" value="UniProtKB-SubCell"/>
</dbReference>
<feature type="transmembrane region" description="Helical" evidence="6">
    <location>
        <begin position="297"/>
        <end position="317"/>
    </location>
</feature>
<feature type="transmembrane region" description="Helical" evidence="6">
    <location>
        <begin position="131"/>
        <end position="149"/>
    </location>
</feature>
<feature type="transmembrane region" description="Helical" evidence="6">
    <location>
        <begin position="155"/>
        <end position="181"/>
    </location>
</feature>
<dbReference type="InterPro" id="IPR050189">
    <property type="entry name" value="MFS_Efflux_Transporters"/>
</dbReference>
<feature type="transmembrane region" description="Helical" evidence="6">
    <location>
        <begin position="268"/>
        <end position="291"/>
    </location>
</feature>
<keyword evidence="5 6" id="KW-0472">Membrane</keyword>
<reference evidence="7 8" key="1">
    <citation type="submission" date="2007-07" db="EMBL/GenBank/DDBJ databases">
        <title>Complete sequence of chromosome of Xanthobacter autotrophicus Py2.</title>
        <authorList>
            <consortium name="US DOE Joint Genome Institute"/>
            <person name="Copeland A."/>
            <person name="Lucas S."/>
            <person name="Lapidus A."/>
            <person name="Barry K."/>
            <person name="Glavina del Rio T."/>
            <person name="Hammon N."/>
            <person name="Israni S."/>
            <person name="Dalin E."/>
            <person name="Tice H."/>
            <person name="Pitluck S."/>
            <person name="Sims D."/>
            <person name="Brettin T."/>
            <person name="Bruce D."/>
            <person name="Detter J.C."/>
            <person name="Han C."/>
            <person name="Tapia R."/>
            <person name="Brainard J."/>
            <person name="Schmutz J."/>
            <person name="Larimer F."/>
            <person name="Land M."/>
            <person name="Hauser L."/>
            <person name="Kyrpides N."/>
            <person name="Kim E."/>
            <person name="Ensigns S.A."/>
            <person name="Richardson P."/>
        </authorList>
    </citation>
    <scope>NUCLEOTIDE SEQUENCE [LARGE SCALE GENOMIC DNA]</scope>
    <source>
        <strain evidence="8">ATCC BAA-1158 / Py2</strain>
    </source>
</reference>
<feature type="transmembrane region" description="Helical" evidence="6">
    <location>
        <begin position="237"/>
        <end position="259"/>
    </location>
</feature>
<dbReference type="SUPFAM" id="SSF103473">
    <property type="entry name" value="MFS general substrate transporter"/>
    <property type="match status" value="1"/>
</dbReference>
<dbReference type="AlphaFoldDB" id="A7IHZ3"/>
<keyword evidence="2" id="KW-1003">Cell membrane</keyword>
<accession>A7IHZ3</accession>
<dbReference type="OrthoDB" id="8229750at2"/>
<feature type="transmembrane region" description="Helical" evidence="6">
    <location>
        <begin position="44"/>
        <end position="64"/>
    </location>
</feature>
<evidence type="ECO:0000256" key="3">
    <source>
        <dbReference type="ARBA" id="ARBA00022692"/>
    </source>
</evidence>
<dbReference type="Pfam" id="PF07690">
    <property type="entry name" value="MFS_1"/>
    <property type="match status" value="1"/>
</dbReference>
<feature type="transmembrane region" description="Helical" evidence="6">
    <location>
        <begin position="76"/>
        <end position="93"/>
    </location>
</feature>
<dbReference type="InterPro" id="IPR036259">
    <property type="entry name" value="MFS_trans_sf"/>
</dbReference>
<evidence type="ECO:0000313" key="7">
    <source>
        <dbReference type="EMBL" id="ABS67636.1"/>
    </source>
</evidence>
<dbReference type="eggNOG" id="COG2814">
    <property type="taxonomic scope" value="Bacteria"/>
</dbReference>
<dbReference type="GO" id="GO:0022857">
    <property type="term" value="F:transmembrane transporter activity"/>
    <property type="evidence" value="ECO:0007669"/>
    <property type="project" value="InterPro"/>
</dbReference>
<feature type="transmembrane region" description="Helical" evidence="6">
    <location>
        <begin position="324"/>
        <end position="345"/>
    </location>
</feature>
<comment type="subcellular location">
    <subcellularLocation>
        <location evidence="1">Cell membrane</location>
        <topology evidence="1">Multi-pass membrane protein</topology>
    </subcellularLocation>
</comment>
<organism evidence="7 8">
    <name type="scientific">Xanthobacter autotrophicus (strain ATCC BAA-1158 / Py2)</name>
    <dbReference type="NCBI Taxonomy" id="78245"/>
    <lineage>
        <taxon>Bacteria</taxon>
        <taxon>Pseudomonadati</taxon>
        <taxon>Pseudomonadota</taxon>
        <taxon>Alphaproteobacteria</taxon>
        <taxon>Hyphomicrobiales</taxon>
        <taxon>Xanthobacteraceae</taxon>
        <taxon>Xanthobacter</taxon>
    </lineage>
</organism>
<evidence type="ECO:0000256" key="6">
    <source>
        <dbReference type="SAM" id="Phobius"/>
    </source>
</evidence>
<dbReference type="PANTHER" id="PTHR43124">
    <property type="entry name" value="PURINE EFFLUX PUMP PBUE"/>
    <property type="match status" value="1"/>
</dbReference>
<dbReference type="STRING" id="78245.Xaut_2394"/>
<dbReference type="KEGG" id="xau:Xaut_2394"/>
<feature type="transmembrane region" description="Helical" evidence="6">
    <location>
        <begin position="12"/>
        <end position="32"/>
    </location>
</feature>
<keyword evidence="4 6" id="KW-1133">Transmembrane helix</keyword>
<protein>
    <submittedName>
        <fullName evidence="7">Major facilitator superfamily MFS_1</fullName>
    </submittedName>
</protein>
<feature type="transmembrane region" description="Helical" evidence="6">
    <location>
        <begin position="351"/>
        <end position="369"/>
    </location>
</feature>
<keyword evidence="8" id="KW-1185">Reference proteome</keyword>
<name>A7IHZ3_XANP2</name>
<dbReference type="Proteomes" id="UP000002417">
    <property type="component" value="Chromosome"/>
</dbReference>
<evidence type="ECO:0000256" key="5">
    <source>
        <dbReference type="ARBA" id="ARBA00023136"/>
    </source>
</evidence>
<evidence type="ECO:0000313" key="8">
    <source>
        <dbReference type="Proteomes" id="UP000002417"/>
    </source>
</evidence>
<evidence type="ECO:0000256" key="1">
    <source>
        <dbReference type="ARBA" id="ARBA00004651"/>
    </source>
</evidence>
<sequence length="387" mass="39478">MRTSTETWFGRAALMVAHCAGMLDLVALPVWVGTLIGDYKFDPAYAGGLVTLFLISAVLSSILFAPRFNRIPTRPTAAISYALAALAFFGATLTRDFVILAVLHVVAGAATGCGLSQAHGTIGRAANPHRLFAIVGMALGVFAIVFLGATPQVIAAFGGAALFQVFAGVMAVSAIVAWIAFPPASARSADALFSASARLCPAVWFGIAGIACMALTQAMIFSFVQRIGIDRGVGGDAVSGVLIALGVVDLLPAPLAAVLENRLSARAVLLAGPFAQAVLALVICLSSSFAAYAVPTAVFAAVMIFTHTFAFGILSRLDPTSRALAATPAMLMTGAAMGPIMGGILVQTLGYGGLGVAAMIVAFVAMVLFSRVHAAPRAVLAAPPAQA</sequence>
<dbReference type="HOGENOM" id="CLU_058583_0_0_5"/>
<feature type="transmembrane region" description="Helical" evidence="6">
    <location>
        <begin position="202"/>
        <end position="225"/>
    </location>
</feature>
<evidence type="ECO:0000256" key="4">
    <source>
        <dbReference type="ARBA" id="ARBA00022989"/>
    </source>
</evidence>
<gene>
    <name evidence="7" type="ordered locus">Xaut_2394</name>
</gene>
<dbReference type="EMBL" id="CP000781">
    <property type="protein sequence ID" value="ABS67636.1"/>
    <property type="molecule type" value="Genomic_DNA"/>
</dbReference>
<dbReference type="InterPro" id="IPR011701">
    <property type="entry name" value="MFS"/>
</dbReference>
<proteinExistence type="predicted"/>
<dbReference type="Gene3D" id="1.20.1250.20">
    <property type="entry name" value="MFS general substrate transporter like domains"/>
    <property type="match status" value="2"/>
</dbReference>
<keyword evidence="3 6" id="KW-0812">Transmembrane</keyword>
<evidence type="ECO:0000256" key="2">
    <source>
        <dbReference type="ARBA" id="ARBA00022475"/>
    </source>
</evidence>